<dbReference type="PANTHER" id="PTHR32046:SF11">
    <property type="entry name" value="IMMUNE-ASSOCIATED NUCLEOTIDE-BINDING PROTEIN 10-LIKE"/>
    <property type="match status" value="1"/>
</dbReference>
<dbReference type="Proteomes" id="UP000830375">
    <property type="component" value="Unassembled WGS sequence"/>
</dbReference>
<gene>
    <name evidence="2" type="ORF">H4Q32_027467</name>
</gene>
<organism evidence="2 3">
    <name type="scientific">Labeo rohita</name>
    <name type="common">Indian major carp</name>
    <name type="synonym">Cyprinus rohita</name>
    <dbReference type="NCBI Taxonomy" id="84645"/>
    <lineage>
        <taxon>Eukaryota</taxon>
        <taxon>Metazoa</taxon>
        <taxon>Chordata</taxon>
        <taxon>Craniata</taxon>
        <taxon>Vertebrata</taxon>
        <taxon>Euteleostomi</taxon>
        <taxon>Actinopterygii</taxon>
        <taxon>Neopterygii</taxon>
        <taxon>Teleostei</taxon>
        <taxon>Ostariophysi</taxon>
        <taxon>Cypriniformes</taxon>
        <taxon>Cyprinidae</taxon>
        <taxon>Labeoninae</taxon>
        <taxon>Labeonini</taxon>
        <taxon>Labeo</taxon>
    </lineage>
</organism>
<sequence length="519" mass="59841">MASPLENLGNEHSYSIHICKHCVINVDSAIVDLLGQLLCIRWLFTPTHLQSLLDLRLEPATFGSGVGNPRLFHSSAMAPCSTALMVIQQSAKCKQPKPGYFRQHRNPGQDVALENGMSEKLDAPLKSELRGILLNSKSIEGPTTRYLLNPTVLTDGKLLRRERIGQKNEEKPRKVILMIGETGTGKSTLINAMINYIMDTPGFGDTEDFNKDKNIAEALQQLFRSEDGIHEMHASECYEEEDRESYKTSWDQGIENFGELFKYLNGINPKSLNMTEGVLRARKQLDASVNNLRDRIELAELKKQELEQTKTALDRFKNYREEQNNFQCVVDEPYKDEVPINASWWYWSKQATRCTVCQENCHYPGCWWVRDLSWCSVMSKGQCTVCSGRCHHTQHVKDSKRYVNKTRKVTRTNDDLKRKYEKEFGEKQSMMAKLETEIRQIEAEKIRLVEECYQCLEKLMETALKSTSISSFIHLDFMIEKVKESGKQERVMKLEELKKRAAEENKGLADSFYGYWTRQ</sequence>
<keyword evidence="1" id="KW-0175">Coiled coil</keyword>
<evidence type="ECO:0000256" key="1">
    <source>
        <dbReference type="SAM" id="Coils"/>
    </source>
</evidence>
<reference evidence="2 3" key="1">
    <citation type="submission" date="2022-01" db="EMBL/GenBank/DDBJ databases">
        <title>A high-quality chromosome-level genome assembly of rohu carp, Labeo rohita.</title>
        <authorList>
            <person name="Arick M.A. II"/>
            <person name="Hsu C.-Y."/>
            <person name="Magbanua Z."/>
            <person name="Pechanova O."/>
            <person name="Grover C."/>
            <person name="Miller E."/>
            <person name="Thrash A."/>
            <person name="Ezzel L."/>
            <person name="Alam S."/>
            <person name="Benzie J."/>
            <person name="Hamilton M."/>
            <person name="Karsi A."/>
            <person name="Lawrence M.L."/>
            <person name="Peterson D.G."/>
        </authorList>
    </citation>
    <scope>NUCLEOTIDE SEQUENCE [LARGE SCALE GENOMIC DNA]</scope>
    <source>
        <strain evidence="3">BAU-BD-2019</strain>
        <tissue evidence="2">Blood</tissue>
    </source>
</reference>
<keyword evidence="3" id="KW-1185">Reference proteome</keyword>
<accession>A0ABQ8L3L7</accession>
<protein>
    <submittedName>
        <fullName evidence="2">Twitching motility protein</fullName>
    </submittedName>
</protein>
<evidence type="ECO:0000313" key="3">
    <source>
        <dbReference type="Proteomes" id="UP000830375"/>
    </source>
</evidence>
<feature type="coiled-coil region" evidence="1">
    <location>
        <begin position="417"/>
        <end position="451"/>
    </location>
</feature>
<evidence type="ECO:0000313" key="2">
    <source>
        <dbReference type="EMBL" id="KAI2645323.1"/>
    </source>
</evidence>
<dbReference type="EMBL" id="JACTAM010002277">
    <property type="protein sequence ID" value="KAI2645323.1"/>
    <property type="molecule type" value="Genomic_DNA"/>
</dbReference>
<proteinExistence type="predicted"/>
<dbReference type="PANTHER" id="PTHR32046">
    <property type="entry name" value="G DOMAIN-CONTAINING PROTEIN"/>
    <property type="match status" value="1"/>
</dbReference>
<dbReference type="InterPro" id="IPR027417">
    <property type="entry name" value="P-loop_NTPase"/>
</dbReference>
<dbReference type="InterPro" id="IPR025662">
    <property type="entry name" value="Sigma_54_int_dom_ATP-bd_1"/>
</dbReference>
<dbReference type="PROSITE" id="PS00675">
    <property type="entry name" value="SIGMA54_INTERACT_1"/>
    <property type="match status" value="1"/>
</dbReference>
<dbReference type="Gene3D" id="3.40.50.300">
    <property type="entry name" value="P-loop containing nucleotide triphosphate hydrolases"/>
    <property type="match status" value="1"/>
</dbReference>
<name>A0ABQ8L3L7_LABRO</name>
<dbReference type="SUPFAM" id="SSF52540">
    <property type="entry name" value="P-loop containing nucleoside triphosphate hydrolases"/>
    <property type="match status" value="1"/>
</dbReference>
<feature type="coiled-coil region" evidence="1">
    <location>
        <begin position="282"/>
        <end position="309"/>
    </location>
</feature>
<comment type="caution">
    <text evidence="2">The sequence shown here is derived from an EMBL/GenBank/DDBJ whole genome shotgun (WGS) entry which is preliminary data.</text>
</comment>